<dbReference type="GeneID" id="73471939"/>
<organism evidence="1 2">
    <name type="scientific">[Candida] subhashii</name>
    <dbReference type="NCBI Taxonomy" id="561895"/>
    <lineage>
        <taxon>Eukaryota</taxon>
        <taxon>Fungi</taxon>
        <taxon>Dikarya</taxon>
        <taxon>Ascomycota</taxon>
        <taxon>Saccharomycotina</taxon>
        <taxon>Pichiomycetes</taxon>
        <taxon>Debaryomycetaceae</taxon>
        <taxon>Spathaspora</taxon>
    </lineage>
</organism>
<proteinExistence type="predicted"/>
<name>A0A8J5QDH4_9ASCO</name>
<dbReference type="RefSeq" id="XP_049261580.1">
    <property type="nucleotide sequence ID" value="XM_049409172.1"/>
</dbReference>
<sequence length="105" mass="11921">MFRPVVRLSARRLFSITPRRSNLVSDLYIQEIKAFKPKALTQEEINSAVKAFQLPAKPVAPQAEISAEAVDQYEAADVETEVPTGEHGEAIEEDWFVFEEEEPHH</sequence>
<dbReference type="AlphaFoldDB" id="A0A8J5QDH4"/>
<protein>
    <submittedName>
        <fullName evidence="1">ATP14</fullName>
    </submittedName>
</protein>
<dbReference type="Pfam" id="PF10775">
    <property type="entry name" value="ATP_sub_h"/>
    <property type="match status" value="1"/>
</dbReference>
<gene>
    <name evidence="1" type="ORF">J8A68_005139</name>
</gene>
<accession>A0A8J5QDH4</accession>
<reference evidence="1 2" key="1">
    <citation type="journal article" date="2021" name="DNA Res.">
        <title>Genome analysis of Candida subhashii reveals its hybrid nature and dual mitochondrial genome conformations.</title>
        <authorList>
            <person name="Mixao V."/>
            <person name="Hegedusova E."/>
            <person name="Saus E."/>
            <person name="Pryszcz L.P."/>
            <person name="Cillingova A."/>
            <person name="Nosek J."/>
            <person name="Gabaldon T."/>
        </authorList>
    </citation>
    <scope>NUCLEOTIDE SEQUENCE [LARGE SCALE GENOMIC DNA]</scope>
    <source>
        <strain evidence="1 2">CBS 10753</strain>
    </source>
</reference>
<dbReference type="EMBL" id="JAGSYN010000221">
    <property type="protein sequence ID" value="KAG7661347.1"/>
    <property type="molecule type" value="Genomic_DNA"/>
</dbReference>
<dbReference type="OrthoDB" id="274752at2759"/>
<evidence type="ECO:0000313" key="1">
    <source>
        <dbReference type="EMBL" id="KAG7661347.1"/>
    </source>
</evidence>
<evidence type="ECO:0000313" key="2">
    <source>
        <dbReference type="Proteomes" id="UP000694255"/>
    </source>
</evidence>
<dbReference type="InterPro" id="IPR019711">
    <property type="entry name" value="ATP_synth_F0_suH"/>
</dbReference>
<dbReference type="GO" id="GO:0046933">
    <property type="term" value="F:proton-transporting ATP synthase activity, rotational mechanism"/>
    <property type="evidence" value="ECO:0007669"/>
    <property type="project" value="TreeGrafter"/>
</dbReference>
<dbReference type="PANTHER" id="PTHR28207">
    <property type="entry name" value="ATP SYNTHASE SUBUNIT H, MITOCHONDRIAL"/>
    <property type="match status" value="1"/>
</dbReference>
<dbReference type="PANTHER" id="PTHR28207:SF1">
    <property type="entry name" value="ATP SYNTHASE SUBUNIT H, MITOCHONDRIAL"/>
    <property type="match status" value="1"/>
</dbReference>
<comment type="caution">
    <text evidence="1">The sequence shown here is derived from an EMBL/GenBank/DDBJ whole genome shotgun (WGS) entry which is preliminary data.</text>
</comment>
<dbReference type="Proteomes" id="UP000694255">
    <property type="component" value="Unassembled WGS sequence"/>
</dbReference>
<keyword evidence="2" id="KW-1185">Reference proteome</keyword>